<dbReference type="AlphaFoldDB" id="A0ABD2CYU0"/>
<evidence type="ECO:0000313" key="2">
    <source>
        <dbReference type="EMBL" id="KAL2749313.1"/>
    </source>
</evidence>
<dbReference type="Proteomes" id="UP001607303">
    <property type="component" value="Unassembled WGS sequence"/>
</dbReference>
<keyword evidence="3" id="KW-1185">Reference proteome</keyword>
<dbReference type="EMBL" id="JAYRBN010000027">
    <property type="protein sequence ID" value="KAL2749313.1"/>
    <property type="molecule type" value="Genomic_DNA"/>
</dbReference>
<feature type="region of interest" description="Disordered" evidence="1">
    <location>
        <begin position="44"/>
        <end position="85"/>
    </location>
</feature>
<gene>
    <name evidence="2" type="ORF">V1477_002253</name>
</gene>
<comment type="caution">
    <text evidence="2">The sequence shown here is derived from an EMBL/GenBank/DDBJ whole genome shotgun (WGS) entry which is preliminary data.</text>
</comment>
<proteinExistence type="predicted"/>
<evidence type="ECO:0000256" key="1">
    <source>
        <dbReference type="SAM" id="MobiDB-lite"/>
    </source>
</evidence>
<name>A0ABD2CYU0_VESMC</name>
<evidence type="ECO:0000313" key="3">
    <source>
        <dbReference type="Proteomes" id="UP001607303"/>
    </source>
</evidence>
<protein>
    <submittedName>
        <fullName evidence="2">Uncharacterized protein</fullName>
    </submittedName>
</protein>
<organism evidence="2 3">
    <name type="scientific">Vespula maculifrons</name>
    <name type="common">Eastern yellow jacket</name>
    <name type="synonym">Wasp</name>
    <dbReference type="NCBI Taxonomy" id="7453"/>
    <lineage>
        <taxon>Eukaryota</taxon>
        <taxon>Metazoa</taxon>
        <taxon>Ecdysozoa</taxon>
        <taxon>Arthropoda</taxon>
        <taxon>Hexapoda</taxon>
        <taxon>Insecta</taxon>
        <taxon>Pterygota</taxon>
        <taxon>Neoptera</taxon>
        <taxon>Endopterygota</taxon>
        <taxon>Hymenoptera</taxon>
        <taxon>Apocrita</taxon>
        <taxon>Aculeata</taxon>
        <taxon>Vespoidea</taxon>
        <taxon>Vespidae</taxon>
        <taxon>Vespinae</taxon>
        <taxon>Vespula</taxon>
    </lineage>
</organism>
<sequence length="185" mass="20824">MARASSLPYTVVYAVESRRHFGGGTTEAVILSILCAFLNEGQQPEQRVPRVTKKKKNTKENKEPKPVSPGWSKAINKKTPVKDKSDTKLNKINSIPMWLDELRNGLRNISRDKSNKTCSKFRANANLNVSLAKDSSYDSSSDGNFSDFIVQMFEENFEEEDIMLNASISGSSTVLRRNKTIRFDV</sequence>
<reference evidence="2 3" key="1">
    <citation type="journal article" date="2024" name="Ann. Entomol. Soc. Am.">
        <title>Genomic analyses of the southern and eastern yellowjacket wasps (Hymenoptera: Vespidae) reveal evolutionary signatures of social life.</title>
        <authorList>
            <person name="Catto M.A."/>
            <person name="Caine P.B."/>
            <person name="Orr S.E."/>
            <person name="Hunt B.G."/>
            <person name="Goodisman M.A.D."/>
        </authorList>
    </citation>
    <scope>NUCLEOTIDE SEQUENCE [LARGE SCALE GENOMIC DNA]</scope>
    <source>
        <strain evidence="2">232</strain>
        <tissue evidence="2">Head and thorax</tissue>
    </source>
</reference>
<accession>A0ABD2CYU0</accession>